<organism evidence="3">
    <name type="scientific">Shewanella oncorhynchi</name>
    <dbReference type="NCBI Taxonomy" id="2726434"/>
    <lineage>
        <taxon>Bacteria</taxon>
        <taxon>Pseudomonadati</taxon>
        <taxon>Pseudomonadota</taxon>
        <taxon>Gammaproteobacteria</taxon>
        <taxon>Alteromonadales</taxon>
        <taxon>Shewanellaceae</taxon>
        <taxon>Shewanella</taxon>
    </lineage>
</organism>
<evidence type="ECO:0000256" key="2">
    <source>
        <dbReference type="SAM" id="SignalP"/>
    </source>
</evidence>
<gene>
    <name evidence="3" type="ORF">RA178_03555</name>
</gene>
<feature type="chain" id="PRO_5041370855" evidence="2">
    <location>
        <begin position="20"/>
        <end position="183"/>
    </location>
</feature>
<keyword evidence="2" id="KW-0732">Signal</keyword>
<evidence type="ECO:0000313" key="3">
    <source>
        <dbReference type="EMBL" id="WMB73713.1"/>
    </source>
</evidence>
<sequence>MNYSFPVAALVAVFLGACANPINRATFDNYSETCAVAESNGRLDVAEEACYRALVNTDWGNLGPELKSQALYNLGRIKRGLSKFGEAEQLFKESLAIEDKLPVPSEQKIGRRLLELSVSLAAQDKWSDGARYLERVLPLTEKFSPREQAYASEVLSQYGRHLAAGATDSDLAARFEAKAKALR</sequence>
<proteinExistence type="predicted"/>
<dbReference type="InterPro" id="IPR011990">
    <property type="entry name" value="TPR-like_helical_dom_sf"/>
</dbReference>
<dbReference type="GeneID" id="301338229"/>
<name>A0AA50KF52_9GAMM</name>
<dbReference type="RefSeq" id="WP_220778102.1">
    <property type="nucleotide sequence ID" value="NZ_CP132914.1"/>
</dbReference>
<protein>
    <submittedName>
        <fullName evidence="3">Tetratricopeptide repeat protein</fullName>
    </submittedName>
</protein>
<accession>A0AA50KF52</accession>
<feature type="repeat" description="TPR" evidence="1">
    <location>
        <begin position="68"/>
        <end position="101"/>
    </location>
</feature>
<feature type="signal peptide" evidence="2">
    <location>
        <begin position="1"/>
        <end position="19"/>
    </location>
</feature>
<dbReference type="Gene3D" id="1.25.40.10">
    <property type="entry name" value="Tetratricopeptide repeat domain"/>
    <property type="match status" value="1"/>
</dbReference>
<reference evidence="3" key="1">
    <citation type="submission" date="2023-08" db="EMBL/GenBank/DDBJ databases">
        <title>Complete genome sequence of Shewanella oncorhynchi Z-P2, a siderophore putrebactin-producing bacterium.</title>
        <authorList>
            <person name="Zhang Y."/>
        </authorList>
    </citation>
    <scope>NUCLEOTIDE SEQUENCE</scope>
    <source>
        <strain evidence="3">Z-P2</strain>
    </source>
</reference>
<dbReference type="KEGG" id="sog:RA178_03555"/>
<keyword evidence="1" id="KW-0802">TPR repeat</keyword>
<dbReference type="AlphaFoldDB" id="A0AA50KF52"/>
<dbReference type="Proteomes" id="UP001236800">
    <property type="component" value="Chromosome"/>
</dbReference>
<dbReference type="InterPro" id="IPR019734">
    <property type="entry name" value="TPR_rpt"/>
</dbReference>
<dbReference type="PROSITE" id="PS50005">
    <property type="entry name" value="TPR"/>
    <property type="match status" value="1"/>
</dbReference>
<evidence type="ECO:0000256" key="1">
    <source>
        <dbReference type="PROSITE-ProRule" id="PRU00339"/>
    </source>
</evidence>
<dbReference type="SUPFAM" id="SSF48452">
    <property type="entry name" value="TPR-like"/>
    <property type="match status" value="1"/>
</dbReference>
<dbReference type="EMBL" id="CP132914">
    <property type="protein sequence ID" value="WMB73713.1"/>
    <property type="molecule type" value="Genomic_DNA"/>
</dbReference>